<organism evidence="2">
    <name type="scientific">Anguilla anguilla</name>
    <name type="common">European freshwater eel</name>
    <name type="synonym">Muraena anguilla</name>
    <dbReference type="NCBI Taxonomy" id="7936"/>
    <lineage>
        <taxon>Eukaryota</taxon>
        <taxon>Metazoa</taxon>
        <taxon>Chordata</taxon>
        <taxon>Craniata</taxon>
        <taxon>Vertebrata</taxon>
        <taxon>Euteleostomi</taxon>
        <taxon>Actinopterygii</taxon>
        <taxon>Neopterygii</taxon>
        <taxon>Teleostei</taxon>
        <taxon>Anguilliformes</taxon>
        <taxon>Anguillidae</taxon>
        <taxon>Anguilla</taxon>
    </lineage>
</organism>
<reference evidence="2" key="1">
    <citation type="submission" date="2014-11" db="EMBL/GenBank/DDBJ databases">
        <authorList>
            <person name="Amaro Gonzalez C."/>
        </authorList>
    </citation>
    <scope>NUCLEOTIDE SEQUENCE</scope>
</reference>
<accession>A0A0E9VQQ8</accession>
<name>A0A0E9VQQ8_ANGAN</name>
<dbReference type="EMBL" id="GBXM01028210">
    <property type="protein sequence ID" value="JAH80367.1"/>
    <property type="molecule type" value="Transcribed_RNA"/>
</dbReference>
<protein>
    <submittedName>
        <fullName evidence="2">Uncharacterized protein</fullName>
    </submittedName>
</protein>
<dbReference type="EMBL" id="GBXM01033782">
    <property type="protein sequence ID" value="JAH74795.1"/>
    <property type="molecule type" value="Transcribed_RNA"/>
</dbReference>
<keyword evidence="1" id="KW-1133">Transmembrane helix</keyword>
<evidence type="ECO:0000256" key="1">
    <source>
        <dbReference type="SAM" id="Phobius"/>
    </source>
</evidence>
<reference evidence="2" key="2">
    <citation type="journal article" date="2015" name="Fish Shellfish Immunol.">
        <title>Early steps in the European eel (Anguilla anguilla)-Vibrio vulnificus interaction in the gills: Role of the RtxA13 toxin.</title>
        <authorList>
            <person name="Callol A."/>
            <person name="Pajuelo D."/>
            <person name="Ebbesson L."/>
            <person name="Teles M."/>
            <person name="MacKenzie S."/>
            <person name="Amaro C."/>
        </authorList>
    </citation>
    <scope>NUCLEOTIDE SEQUENCE</scope>
</reference>
<keyword evidence="1" id="KW-0812">Transmembrane</keyword>
<sequence>MFHPRSGLCSLAIEACFVLYMIWIFFPVINGLLSV</sequence>
<keyword evidence="1" id="KW-0472">Membrane</keyword>
<dbReference type="AlphaFoldDB" id="A0A0E9VQQ8"/>
<proteinExistence type="predicted"/>
<feature type="transmembrane region" description="Helical" evidence="1">
    <location>
        <begin position="7"/>
        <end position="29"/>
    </location>
</feature>
<evidence type="ECO:0000313" key="2">
    <source>
        <dbReference type="EMBL" id="JAH80367.1"/>
    </source>
</evidence>